<sequence>MTRVMELLADKNLSILEVSEKAGFTNQRYFSTVFKQANGMTPSKYRQEHFS</sequence>
<reference evidence="5 6" key="1">
    <citation type="submission" date="2013-04" db="EMBL/GenBank/DDBJ databases">
        <title>The Genome Sequence of Parabacteroides goldsteinii dnLKV18.</title>
        <authorList>
            <consortium name="The Broad Institute Genomics Platform"/>
            <consortium name="The Broad Institute Genome Sequencing Center for Infectious Disease"/>
            <person name="Earl A."/>
            <person name="Xavier R."/>
            <person name="Kuhn K."/>
            <person name="Stappenbeck T."/>
            <person name="Walker B."/>
            <person name="Young S."/>
            <person name="Zeng Q."/>
            <person name="Gargeya S."/>
            <person name="Fitzgerald M."/>
            <person name="Haas B."/>
            <person name="Abouelleil A."/>
            <person name="Allen A.W."/>
            <person name="Alvarado L."/>
            <person name="Arachchi H.M."/>
            <person name="Berlin A.M."/>
            <person name="Chapman S.B."/>
            <person name="Gainer-Dewar J."/>
            <person name="Goldberg J."/>
            <person name="Griggs A."/>
            <person name="Gujja S."/>
            <person name="Hansen M."/>
            <person name="Howarth C."/>
            <person name="Imamovic A."/>
            <person name="Ireland A."/>
            <person name="Larimer J."/>
            <person name="McCowan C."/>
            <person name="Murphy C."/>
            <person name="Pearson M."/>
            <person name="Poon T.W."/>
            <person name="Priest M."/>
            <person name="Roberts A."/>
            <person name="Saif S."/>
            <person name="Shea T."/>
            <person name="Sisk P."/>
            <person name="Sykes S."/>
            <person name="Wortman J."/>
            <person name="Nusbaum C."/>
            <person name="Birren B."/>
        </authorList>
    </citation>
    <scope>NUCLEOTIDE SEQUENCE [LARGE SCALE GENOMIC DNA]</scope>
    <source>
        <strain evidence="6">dnLKV18</strain>
    </source>
</reference>
<organism evidence="5 6">
    <name type="scientific">Parabacteroides goldsteinii dnLKV18</name>
    <dbReference type="NCBI Taxonomy" id="1235789"/>
    <lineage>
        <taxon>Bacteria</taxon>
        <taxon>Pseudomonadati</taxon>
        <taxon>Bacteroidota</taxon>
        <taxon>Bacteroidia</taxon>
        <taxon>Bacteroidales</taxon>
        <taxon>Tannerellaceae</taxon>
        <taxon>Parabacteroides</taxon>
    </lineage>
</organism>
<dbReference type="PATRIC" id="fig|1235789.3.peg.285"/>
<keyword evidence="6" id="KW-1185">Reference proteome</keyword>
<evidence type="ECO:0000256" key="2">
    <source>
        <dbReference type="ARBA" id="ARBA00023125"/>
    </source>
</evidence>
<dbReference type="InterPro" id="IPR020449">
    <property type="entry name" value="Tscrpt_reg_AraC-type_HTH"/>
</dbReference>
<evidence type="ECO:0000313" key="5">
    <source>
        <dbReference type="EMBL" id="EOS19607.1"/>
    </source>
</evidence>
<dbReference type="Pfam" id="PF00165">
    <property type="entry name" value="HTH_AraC"/>
    <property type="match status" value="1"/>
</dbReference>
<dbReference type="InterPro" id="IPR009057">
    <property type="entry name" value="Homeodomain-like_sf"/>
</dbReference>
<comment type="caution">
    <text evidence="5">The sequence shown here is derived from an EMBL/GenBank/DDBJ whole genome shotgun (WGS) entry which is preliminary data.</text>
</comment>
<dbReference type="InterPro" id="IPR018060">
    <property type="entry name" value="HTH_AraC"/>
</dbReference>
<dbReference type="AlphaFoldDB" id="S0GRZ1"/>
<keyword evidence="3" id="KW-0804">Transcription</keyword>
<evidence type="ECO:0000256" key="1">
    <source>
        <dbReference type="ARBA" id="ARBA00023015"/>
    </source>
</evidence>
<keyword evidence="1" id="KW-0805">Transcription regulation</keyword>
<protein>
    <recommendedName>
        <fullName evidence="4">HTH araC/xylS-type domain-containing protein</fullName>
    </recommendedName>
</protein>
<dbReference type="RefSeq" id="WP_010802748.1">
    <property type="nucleotide sequence ID" value="NZ_KE159513.1"/>
</dbReference>
<dbReference type="Gene3D" id="1.10.10.60">
    <property type="entry name" value="Homeodomain-like"/>
    <property type="match status" value="1"/>
</dbReference>
<dbReference type="PRINTS" id="PR00032">
    <property type="entry name" value="HTHARAC"/>
</dbReference>
<evidence type="ECO:0000256" key="3">
    <source>
        <dbReference type="ARBA" id="ARBA00023163"/>
    </source>
</evidence>
<name>S0GRZ1_9BACT</name>
<feature type="domain" description="HTH araC/xylS-type" evidence="4">
    <location>
        <begin position="1"/>
        <end position="48"/>
    </location>
</feature>
<dbReference type="PANTHER" id="PTHR43280:SF2">
    <property type="entry name" value="HTH-TYPE TRANSCRIPTIONAL REGULATOR EXSA"/>
    <property type="match status" value="1"/>
</dbReference>
<dbReference type="SUPFAM" id="SSF46689">
    <property type="entry name" value="Homeodomain-like"/>
    <property type="match status" value="1"/>
</dbReference>
<dbReference type="PROSITE" id="PS01124">
    <property type="entry name" value="HTH_ARAC_FAMILY_2"/>
    <property type="match status" value="1"/>
</dbReference>
<evidence type="ECO:0000313" key="6">
    <source>
        <dbReference type="Proteomes" id="UP000014140"/>
    </source>
</evidence>
<dbReference type="HOGENOM" id="CLU_000445_81_20_10"/>
<keyword evidence="2" id="KW-0238">DNA-binding</keyword>
<dbReference type="PANTHER" id="PTHR43280">
    <property type="entry name" value="ARAC-FAMILY TRANSCRIPTIONAL REGULATOR"/>
    <property type="match status" value="1"/>
</dbReference>
<dbReference type="GO" id="GO:0003700">
    <property type="term" value="F:DNA-binding transcription factor activity"/>
    <property type="evidence" value="ECO:0007669"/>
    <property type="project" value="InterPro"/>
</dbReference>
<dbReference type="GO" id="GO:0043565">
    <property type="term" value="F:sequence-specific DNA binding"/>
    <property type="evidence" value="ECO:0007669"/>
    <property type="project" value="InterPro"/>
</dbReference>
<evidence type="ECO:0000259" key="4">
    <source>
        <dbReference type="PROSITE" id="PS01124"/>
    </source>
</evidence>
<gene>
    <name evidence="5" type="ORF">C803_00286</name>
</gene>
<dbReference type="EMBL" id="ASSQ01000001">
    <property type="protein sequence ID" value="EOS19607.1"/>
    <property type="molecule type" value="Genomic_DNA"/>
</dbReference>
<dbReference type="Proteomes" id="UP000014140">
    <property type="component" value="Unassembled WGS sequence"/>
</dbReference>
<accession>S0GRZ1</accession>
<proteinExistence type="predicted"/>